<keyword evidence="3" id="KW-0862">Zinc</keyword>
<feature type="compositionally biased region" description="Basic and acidic residues" evidence="5">
    <location>
        <begin position="182"/>
        <end position="209"/>
    </location>
</feature>
<dbReference type="OMA" id="VDHRRKW"/>
<dbReference type="PANTHER" id="PTHR45986:SF1">
    <property type="entry name" value="ZINC FINGER MATRIN-TYPE PROTEIN 2"/>
    <property type="match status" value="1"/>
</dbReference>
<dbReference type="GO" id="GO:0005681">
    <property type="term" value="C:spliceosomal complex"/>
    <property type="evidence" value="ECO:0007669"/>
    <property type="project" value="InterPro"/>
</dbReference>
<feature type="compositionally biased region" description="Gly residues" evidence="5">
    <location>
        <begin position="217"/>
        <end position="227"/>
    </location>
</feature>
<dbReference type="EMBL" id="KQ474074">
    <property type="protein sequence ID" value="KPV77797.1"/>
    <property type="molecule type" value="Genomic_DNA"/>
</dbReference>
<organism evidence="7 8">
    <name type="scientific">Rhodotorula graminis (strain WP1)</name>
    <dbReference type="NCBI Taxonomy" id="578459"/>
    <lineage>
        <taxon>Eukaryota</taxon>
        <taxon>Fungi</taxon>
        <taxon>Dikarya</taxon>
        <taxon>Basidiomycota</taxon>
        <taxon>Pucciniomycotina</taxon>
        <taxon>Microbotryomycetes</taxon>
        <taxon>Sporidiobolales</taxon>
        <taxon>Sporidiobolaceae</taxon>
        <taxon>Rhodotorula</taxon>
    </lineage>
</organism>
<dbReference type="InterPro" id="IPR013087">
    <property type="entry name" value="Znf_C2H2_type"/>
</dbReference>
<dbReference type="GO" id="GO:0046540">
    <property type="term" value="C:U4/U6 x U5 tri-snRNP complex"/>
    <property type="evidence" value="ECO:0007669"/>
    <property type="project" value="TreeGrafter"/>
</dbReference>
<dbReference type="Pfam" id="PF12874">
    <property type="entry name" value="zf-met"/>
    <property type="match status" value="1"/>
</dbReference>
<protein>
    <recommendedName>
        <fullName evidence="6">C2H2-type domain-containing protein</fullName>
    </recommendedName>
</protein>
<keyword evidence="8" id="KW-1185">Reference proteome</keyword>
<keyword evidence="2" id="KW-0863">Zinc-finger</keyword>
<proteinExistence type="predicted"/>
<dbReference type="InterPro" id="IPR036236">
    <property type="entry name" value="Znf_C2H2_sf"/>
</dbReference>
<dbReference type="InterPro" id="IPR003604">
    <property type="entry name" value="Matrin/U1-like-C_Znf_C2H2"/>
</dbReference>
<accession>A0A194SB15</accession>
<reference evidence="7 8" key="1">
    <citation type="journal article" date="2015" name="Front. Microbiol.">
        <title>Genome sequence of the plant growth promoting endophytic yeast Rhodotorula graminis WP1.</title>
        <authorList>
            <person name="Firrincieli A."/>
            <person name="Otillar R."/>
            <person name="Salamov A."/>
            <person name="Schmutz J."/>
            <person name="Khan Z."/>
            <person name="Redman R.S."/>
            <person name="Fleck N.D."/>
            <person name="Lindquist E."/>
            <person name="Grigoriev I.V."/>
            <person name="Doty S.L."/>
        </authorList>
    </citation>
    <scope>NUCLEOTIDE SEQUENCE [LARGE SCALE GENOMIC DNA]</scope>
    <source>
        <strain evidence="7 8">WP1</strain>
    </source>
</reference>
<dbReference type="GeneID" id="28976372"/>
<dbReference type="Proteomes" id="UP000053890">
    <property type="component" value="Unassembled WGS sequence"/>
</dbReference>
<dbReference type="PANTHER" id="PTHR45986">
    <property type="entry name" value="ZINC FINGER MATRIN-TYPE PROTEIN 2"/>
    <property type="match status" value="1"/>
</dbReference>
<feature type="region of interest" description="Disordered" evidence="5">
    <location>
        <begin position="182"/>
        <end position="227"/>
    </location>
</feature>
<feature type="region of interest" description="Disordered" evidence="5">
    <location>
        <begin position="43"/>
        <end position="69"/>
    </location>
</feature>
<evidence type="ECO:0000256" key="5">
    <source>
        <dbReference type="SAM" id="MobiDB-lite"/>
    </source>
</evidence>
<evidence type="ECO:0000256" key="3">
    <source>
        <dbReference type="ARBA" id="ARBA00022833"/>
    </source>
</evidence>
<keyword evidence="1" id="KW-0479">Metal-binding</keyword>
<dbReference type="PROSITE" id="PS00028">
    <property type="entry name" value="ZINC_FINGER_C2H2_1"/>
    <property type="match status" value="1"/>
</dbReference>
<evidence type="ECO:0000256" key="1">
    <source>
        <dbReference type="ARBA" id="ARBA00022723"/>
    </source>
</evidence>
<dbReference type="STRING" id="578459.A0A194SB15"/>
<evidence type="ECO:0000256" key="2">
    <source>
        <dbReference type="ARBA" id="ARBA00022771"/>
    </source>
</evidence>
<sequence>MSSAKVGAYGANSKNDTGFRKTWDQKEYEEIARAKDEEIVEHAKAAEAAAAQGKRAPPRKKDDLPKATQAMQARDVPLELDKNLNKTIVIDASAGSGQKQPGFYCDLCKRTCKDSARYLDHLNGRTHLRRLGQTTKVVKSTLNDVRQKIAELRAKSAASADAKKYDFDQRIKDIKQAEIASRDEAREAKRRKRDEERAQAEKDKVKGADEEMLATMGFGGFGGATKR</sequence>
<feature type="domain" description="C2H2-type" evidence="6">
    <location>
        <begin position="105"/>
        <end position="127"/>
    </location>
</feature>
<dbReference type="AlphaFoldDB" id="A0A194SB15"/>
<dbReference type="GO" id="GO:0008270">
    <property type="term" value="F:zinc ion binding"/>
    <property type="evidence" value="ECO:0007669"/>
    <property type="project" value="UniProtKB-KW"/>
</dbReference>
<evidence type="ECO:0000259" key="6">
    <source>
        <dbReference type="PROSITE" id="PS00028"/>
    </source>
</evidence>
<dbReference type="RefSeq" id="XP_018273846.1">
    <property type="nucleotide sequence ID" value="XM_018415924.1"/>
</dbReference>
<evidence type="ECO:0000313" key="7">
    <source>
        <dbReference type="EMBL" id="KPV77797.1"/>
    </source>
</evidence>
<name>A0A194SB15_RHOGW</name>
<dbReference type="SMART" id="SM00451">
    <property type="entry name" value="ZnF_U1"/>
    <property type="match status" value="1"/>
</dbReference>
<dbReference type="SUPFAM" id="SSF57667">
    <property type="entry name" value="beta-beta-alpha zinc fingers"/>
    <property type="match status" value="1"/>
</dbReference>
<dbReference type="GO" id="GO:0003676">
    <property type="term" value="F:nucleic acid binding"/>
    <property type="evidence" value="ECO:0007669"/>
    <property type="project" value="InterPro"/>
</dbReference>
<keyword evidence="4" id="KW-0539">Nucleus</keyword>
<dbReference type="GO" id="GO:0000398">
    <property type="term" value="P:mRNA splicing, via spliceosome"/>
    <property type="evidence" value="ECO:0007669"/>
    <property type="project" value="InterPro"/>
</dbReference>
<dbReference type="Gene3D" id="3.30.160.60">
    <property type="entry name" value="Classic Zinc Finger"/>
    <property type="match status" value="1"/>
</dbReference>
<dbReference type="OrthoDB" id="30343at2759"/>
<feature type="compositionally biased region" description="Low complexity" evidence="5">
    <location>
        <begin position="46"/>
        <end position="55"/>
    </location>
</feature>
<evidence type="ECO:0000313" key="8">
    <source>
        <dbReference type="Proteomes" id="UP000053890"/>
    </source>
</evidence>
<dbReference type="InterPro" id="IPR040107">
    <property type="entry name" value="Snu23"/>
</dbReference>
<feature type="region of interest" description="Disordered" evidence="5">
    <location>
        <begin position="1"/>
        <end position="23"/>
    </location>
</feature>
<evidence type="ECO:0000256" key="4">
    <source>
        <dbReference type="ARBA" id="ARBA00023242"/>
    </source>
</evidence>
<gene>
    <name evidence="7" type="ORF">RHOBADRAFT_51606</name>
</gene>